<evidence type="ECO:0000313" key="1">
    <source>
        <dbReference type="EMBL" id="THV57428.1"/>
    </source>
</evidence>
<gene>
    <name evidence="1" type="ORF">EK417_15480</name>
</gene>
<proteinExistence type="predicted"/>
<dbReference type="EMBL" id="SDLV01000031">
    <property type="protein sequence ID" value="THV57428.1"/>
    <property type="molecule type" value="Genomic_DNA"/>
</dbReference>
<organism evidence="1 2">
    <name type="scientific">Chryseobacterium candidae</name>
    <dbReference type="NCBI Taxonomy" id="1978493"/>
    <lineage>
        <taxon>Bacteria</taxon>
        <taxon>Pseudomonadati</taxon>
        <taxon>Bacteroidota</taxon>
        <taxon>Flavobacteriia</taxon>
        <taxon>Flavobacteriales</taxon>
        <taxon>Weeksellaceae</taxon>
        <taxon>Chryseobacterium group</taxon>
        <taxon>Chryseobacterium</taxon>
    </lineage>
</organism>
<dbReference type="RefSeq" id="WP_136522648.1">
    <property type="nucleotide sequence ID" value="NZ_SDLV01000031.1"/>
</dbReference>
<keyword evidence="2" id="KW-1185">Reference proteome</keyword>
<name>A0ABY2R4D3_9FLAO</name>
<protein>
    <submittedName>
        <fullName evidence="1">Uncharacterized protein</fullName>
    </submittedName>
</protein>
<reference evidence="1 2" key="1">
    <citation type="submission" date="2019-01" db="EMBL/GenBank/DDBJ databases">
        <authorList>
            <person name="B I."/>
            <person name="Ch S."/>
            <person name="Ch V.R."/>
        </authorList>
    </citation>
    <scope>NUCLEOTIDE SEQUENCE [LARGE SCALE GENOMIC DNA]</scope>
    <source>
        <strain evidence="1 2">JC507</strain>
    </source>
</reference>
<sequence>MEQSEFIEQQKELNRLTSLISQGATIKDCSHPLKDECRLPIKSAHSLQRQGSLKLLEKTINGNSFIYCHTERQINKKYGFLDLKPIGRRDASTFYGFCDFHDTELFKEIENDPEATDINNNLHCFLHTYRSFSHSYHRKYEEYKLFTSSEPEVLKYLNKFYGGDLEKVTQGVKLALQDLEIPKKSLDEMLINKSYEELEYYCYEYPYRCPVSCAGVTTPGHFKNGDPFNLSEKADISYSDIFTTVLPFAERTVIILAAFPEDLLAIKYLDELDNISTELEFQKYLSFHIINNLENVYISPKFYDRKDYKWRQSYCQLINIISNKYTPYIRYNKGFPVNYFAYTEKIES</sequence>
<comment type="caution">
    <text evidence="1">The sequence shown here is derived from an EMBL/GenBank/DDBJ whole genome shotgun (WGS) entry which is preliminary data.</text>
</comment>
<evidence type="ECO:0000313" key="2">
    <source>
        <dbReference type="Proteomes" id="UP000306038"/>
    </source>
</evidence>
<accession>A0ABY2R4D3</accession>
<dbReference type="Proteomes" id="UP000306038">
    <property type="component" value="Unassembled WGS sequence"/>
</dbReference>